<name>A0AC34QHU2_9BILA</name>
<dbReference type="WBParaSite" id="JU765_v2.g16448.t1">
    <property type="protein sequence ID" value="JU765_v2.g16448.t1"/>
    <property type="gene ID" value="JU765_v2.g16448"/>
</dbReference>
<evidence type="ECO:0000313" key="2">
    <source>
        <dbReference type="WBParaSite" id="JU765_v2.g16448.t1"/>
    </source>
</evidence>
<reference evidence="2" key="1">
    <citation type="submission" date="2022-11" db="UniProtKB">
        <authorList>
            <consortium name="WormBaseParasite"/>
        </authorList>
    </citation>
    <scope>IDENTIFICATION</scope>
</reference>
<accession>A0AC34QHU2</accession>
<organism evidence="1 2">
    <name type="scientific">Panagrolaimus sp. JU765</name>
    <dbReference type="NCBI Taxonomy" id="591449"/>
    <lineage>
        <taxon>Eukaryota</taxon>
        <taxon>Metazoa</taxon>
        <taxon>Ecdysozoa</taxon>
        <taxon>Nematoda</taxon>
        <taxon>Chromadorea</taxon>
        <taxon>Rhabditida</taxon>
        <taxon>Tylenchina</taxon>
        <taxon>Panagrolaimomorpha</taxon>
        <taxon>Panagrolaimoidea</taxon>
        <taxon>Panagrolaimidae</taxon>
        <taxon>Panagrolaimus</taxon>
    </lineage>
</organism>
<evidence type="ECO:0000313" key="1">
    <source>
        <dbReference type="Proteomes" id="UP000887576"/>
    </source>
</evidence>
<protein>
    <submittedName>
        <fullName evidence="2">Uncharacterized protein</fullName>
    </submittedName>
</protein>
<sequence length="373" mass="41455">MLPSRCRVGSNTSLQVNPALSANYCNARTPFAIHEILGLTGTGFGGNPVHGLGGSNALQQPPNSGTNPYIMSSGYSYCQPNFLDSQVGSNMTGNSVSLFPLDSSLIAAHSTSFDYSNATSNICSEANNALRFYNSQPTPTCSSINDIVQDSIENDIRSKMDKSSPNSAKSPSSDNAKSSNSSKRKKRRHRTIFTQFQIDELEKAFQDGHYPDMHAREELALKTELPEDRIQVWFQNRRAKWRKTEKTWGKSTIMAEYGLYGAMVRHSLPLPDTITKSESEDPTESAAPWLLGMHKKSLEAAAHFDSSDKDYEDDEKSNESKFDDNKTDLDKDKHKANQALLNHHHQKDNGHHHAQVSQCFQQSIGLMSYPFGI</sequence>
<proteinExistence type="predicted"/>
<dbReference type="Proteomes" id="UP000887576">
    <property type="component" value="Unplaced"/>
</dbReference>